<protein>
    <submittedName>
        <fullName evidence="1">Uncharacterized protein</fullName>
    </submittedName>
</protein>
<proteinExistence type="predicted"/>
<sequence>MSGTRHALHGVAELLLAGPQFRAAGTIRLRVVPGGFGQVSGSLRVSGTELVWEGGRAPLRGNYRDLAARAGVEPGVPEGVYSDHSGAALDDEIVVDEAATHLLLGWFGTGERALRAFAPESEPVLWPEHFDLAIAKDEVNYGVSPGDAGHPEPYAYVGPWTPRSGPFWNADFGAVHELTDEATLRTFFEAGSSAARAW</sequence>
<evidence type="ECO:0000313" key="2">
    <source>
        <dbReference type="Proteomes" id="UP000198967"/>
    </source>
</evidence>
<dbReference type="AlphaFoldDB" id="A0A1G7UTJ1"/>
<name>A0A1G7UTJ1_PSEOR</name>
<keyword evidence="2" id="KW-1185">Reference proteome</keyword>
<dbReference type="Proteomes" id="UP000198967">
    <property type="component" value="Unassembled WGS sequence"/>
</dbReference>
<gene>
    <name evidence="1" type="ORF">SAMN05216377_112148</name>
</gene>
<dbReference type="RefSeq" id="WP_093086630.1">
    <property type="nucleotide sequence ID" value="NZ_FNBE01000012.1"/>
</dbReference>
<organism evidence="1 2">
    <name type="scientific">Pseudonocardia oroxyli</name>
    <dbReference type="NCBI Taxonomy" id="366584"/>
    <lineage>
        <taxon>Bacteria</taxon>
        <taxon>Bacillati</taxon>
        <taxon>Actinomycetota</taxon>
        <taxon>Actinomycetes</taxon>
        <taxon>Pseudonocardiales</taxon>
        <taxon>Pseudonocardiaceae</taxon>
        <taxon>Pseudonocardia</taxon>
    </lineage>
</organism>
<evidence type="ECO:0000313" key="1">
    <source>
        <dbReference type="EMBL" id="SDG50843.1"/>
    </source>
</evidence>
<reference evidence="1 2" key="1">
    <citation type="submission" date="2016-10" db="EMBL/GenBank/DDBJ databases">
        <authorList>
            <person name="de Groot N.N."/>
        </authorList>
    </citation>
    <scope>NUCLEOTIDE SEQUENCE [LARGE SCALE GENOMIC DNA]</scope>
    <source>
        <strain evidence="1 2">CGMCC 4.3143</strain>
    </source>
</reference>
<dbReference type="EMBL" id="FNBE01000012">
    <property type="protein sequence ID" value="SDG50843.1"/>
    <property type="molecule type" value="Genomic_DNA"/>
</dbReference>
<accession>A0A1G7UTJ1</accession>
<dbReference type="STRING" id="366584.SAMN05216377_112148"/>
<dbReference type="OrthoDB" id="3211725at2"/>